<proteinExistence type="predicted"/>
<gene>
    <name evidence="2" type="ORF">AB0887_34015</name>
</gene>
<name>A0ABV3M5X0_9ACTN</name>
<organism evidence="2 3">
    <name type="scientific">Streptomyces huasconensis</name>
    <dbReference type="NCBI Taxonomy" id="1854574"/>
    <lineage>
        <taxon>Bacteria</taxon>
        <taxon>Bacillati</taxon>
        <taxon>Actinomycetota</taxon>
        <taxon>Actinomycetes</taxon>
        <taxon>Kitasatosporales</taxon>
        <taxon>Streptomycetaceae</taxon>
        <taxon>Streptomyces</taxon>
    </lineage>
</organism>
<feature type="repeat" description="TPR" evidence="1">
    <location>
        <begin position="9"/>
        <end position="42"/>
    </location>
</feature>
<keyword evidence="3" id="KW-1185">Reference proteome</keyword>
<evidence type="ECO:0000313" key="2">
    <source>
        <dbReference type="EMBL" id="MEW2366955.1"/>
    </source>
</evidence>
<dbReference type="InterPro" id="IPR019734">
    <property type="entry name" value="TPR_rpt"/>
</dbReference>
<accession>A0ABV3M5X0</accession>
<reference evidence="2 3" key="1">
    <citation type="submission" date="2024-06" db="EMBL/GenBank/DDBJ databases">
        <title>The Natural Products Discovery Center: Release of the First 8490 Sequenced Strains for Exploring Actinobacteria Biosynthetic Diversity.</title>
        <authorList>
            <person name="Kalkreuter E."/>
            <person name="Kautsar S.A."/>
            <person name="Yang D."/>
            <person name="Bader C.D."/>
            <person name="Teijaro C.N."/>
            <person name="Fluegel L."/>
            <person name="Davis C.M."/>
            <person name="Simpson J.R."/>
            <person name="Lauterbach L."/>
            <person name="Steele A.D."/>
            <person name="Gui C."/>
            <person name="Meng S."/>
            <person name="Li G."/>
            <person name="Viehrig K."/>
            <person name="Ye F."/>
            <person name="Su P."/>
            <person name="Kiefer A.F."/>
            <person name="Nichols A."/>
            <person name="Cepeda A.J."/>
            <person name="Yan W."/>
            <person name="Fan B."/>
            <person name="Jiang Y."/>
            <person name="Adhikari A."/>
            <person name="Zheng C.-J."/>
            <person name="Schuster L."/>
            <person name="Cowan T.M."/>
            <person name="Smanski M.J."/>
            <person name="Chevrette M.G."/>
            <person name="De Carvalho L.P.S."/>
            <person name="Shen B."/>
        </authorList>
    </citation>
    <scope>NUCLEOTIDE SEQUENCE [LARGE SCALE GENOMIC DNA]</scope>
    <source>
        <strain evidence="2 3">NPDC047833</strain>
    </source>
</reference>
<dbReference type="RefSeq" id="WP_359773463.1">
    <property type="nucleotide sequence ID" value="NZ_JBEYRR010000001.1"/>
</dbReference>
<dbReference type="PROSITE" id="PS50005">
    <property type="entry name" value="TPR"/>
    <property type="match status" value="1"/>
</dbReference>
<protein>
    <submittedName>
        <fullName evidence="2">Capsular polysaccharide synthesis protein</fullName>
    </submittedName>
</protein>
<dbReference type="SUPFAM" id="SSF53448">
    <property type="entry name" value="Nucleotide-diphospho-sugar transferases"/>
    <property type="match status" value="1"/>
</dbReference>
<dbReference type="InterPro" id="IPR029044">
    <property type="entry name" value="Nucleotide-diphossugar_trans"/>
</dbReference>
<dbReference type="Proteomes" id="UP001553843">
    <property type="component" value="Unassembled WGS sequence"/>
</dbReference>
<dbReference type="Pfam" id="PF05704">
    <property type="entry name" value="Caps_synth"/>
    <property type="match status" value="1"/>
</dbReference>
<dbReference type="EMBL" id="JBEYRS010000020">
    <property type="protein sequence ID" value="MEW2366955.1"/>
    <property type="molecule type" value="Genomic_DNA"/>
</dbReference>
<evidence type="ECO:0000313" key="3">
    <source>
        <dbReference type="Proteomes" id="UP001553843"/>
    </source>
</evidence>
<keyword evidence="1" id="KW-0802">TPR repeat</keyword>
<sequence length="315" mass="37024">MNTHAPLDVRKLYAVGETLEKHRELAQAAWTYEQAVRMDPQGLPVDLQLIASEPQRFSYRRIMARFLMEHLDAIRQRVPREPVEQTSDPKIFVYWEQGFDDAPPIVRANRERLERLHGADVVELDKERLHQLVDIPIDIRLHAESDRTHFSDIARFALLHRYGGIWLDATCLVTDSVLDRFDVLVRSGFFAFRYHDALTSNWFLAAQPGNYVTGMMYQGLCEYWRRRDITVHYYMAHHMFESMYYLDQRFASIWDATIDLSSHPPHELQKAMQEPYSPERLEALLSHSFVHKLTYKRDAKPGSILEHLASQGERR</sequence>
<comment type="caution">
    <text evidence="2">The sequence shown here is derived from an EMBL/GenBank/DDBJ whole genome shotgun (WGS) entry which is preliminary data.</text>
</comment>
<dbReference type="Gene3D" id="3.90.550.20">
    <property type="match status" value="1"/>
</dbReference>
<evidence type="ECO:0000256" key="1">
    <source>
        <dbReference type="PROSITE-ProRule" id="PRU00339"/>
    </source>
</evidence>
<dbReference type="InterPro" id="IPR008441">
    <property type="entry name" value="AfumC-like_glycosyl_Trfase"/>
</dbReference>